<feature type="region of interest" description="Disordered" evidence="9">
    <location>
        <begin position="15"/>
        <end position="34"/>
    </location>
</feature>
<keyword evidence="2" id="KW-0328">Glycosyltransferase</keyword>
<keyword evidence="4 10" id="KW-0812">Transmembrane</keyword>
<evidence type="ECO:0000256" key="4">
    <source>
        <dbReference type="ARBA" id="ARBA00022692"/>
    </source>
</evidence>
<keyword evidence="8 10" id="KW-0472">Membrane</keyword>
<dbReference type="GO" id="GO:0005768">
    <property type="term" value="C:endosome"/>
    <property type="evidence" value="ECO:0007669"/>
    <property type="project" value="TreeGrafter"/>
</dbReference>
<name>A0A811QC11_9POAL</name>
<gene>
    <name evidence="11" type="ORF">NCGR_LOCUS37268</name>
</gene>
<dbReference type="GO" id="GO:0008378">
    <property type="term" value="F:galactosyltransferase activity"/>
    <property type="evidence" value="ECO:0007669"/>
    <property type="project" value="TreeGrafter"/>
</dbReference>
<keyword evidence="12" id="KW-1185">Reference proteome</keyword>
<dbReference type="PANTHER" id="PTHR31311">
    <property type="entry name" value="XYLOGLUCAN 6-XYLOSYLTRANSFERASE 5-RELATED-RELATED"/>
    <property type="match status" value="1"/>
</dbReference>
<keyword evidence="3" id="KW-0808">Transferase</keyword>
<proteinExistence type="predicted"/>
<keyword evidence="5" id="KW-0735">Signal-anchor</keyword>
<evidence type="ECO:0000256" key="6">
    <source>
        <dbReference type="ARBA" id="ARBA00022989"/>
    </source>
</evidence>
<sequence>MAGASKAASLRVSASAGSNAGMHHGTATPQGLTAGRGRRARDALVFVAGVAAALLALVGTGSVLDPGGRGGLVTLAVPVPGPEDGLRTFYDDPELSYAVASGRRLTGWDAKRAEWLRSRGLVRRNAPERVVMVSGSQPEPCPGDAGDHLMLRFLKNKVDYCRLHGIELLYNREFLHPAMRAYWAKIPIVRAAMLAHPEAGGSGGWTPTPSSPTWTSPPARQFFVRKSWLGLNAGVFLIRNCQWSLDFMDEWARMGPAYPEEHARWGKTLRDALSDVDSDVACDQSALVYLLLNGWARLGKKTFIETEYFFQGYWKEVVDRLDGVAARYEAVERRTPTLGLRRRHAEREHLRYAAARNAAASGVVPGPAGGGEMGWRRPLITHFVGCQPCSGGRNPMYSRESCDDGMRRALAFADDQVLRAYGFRHAAPLNDSVRALPFDYPAAHARNN</sequence>
<dbReference type="EMBL" id="CAJGYO010000009">
    <property type="protein sequence ID" value="CAD6253644.1"/>
    <property type="molecule type" value="Genomic_DNA"/>
</dbReference>
<dbReference type="GO" id="GO:0000139">
    <property type="term" value="C:Golgi membrane"/>
    <property type="evidence" value="ECO:0007669"/>
    <property type="project" value="UniProtKB-SubCell"/>
</dbReference>
<reference evidence="11" key="1">
    <citation type="submission" date="2020-10" db="EMBL/GenBank/DDBJ databases">
        <authorList>
            <person name="Han B."/>
            <person name="Lu T."/>
            <person name="Zhao Q."/>
            <person name="Huang X."/>
            <person name="Zhao Y."/>
        </authorList>
    </citation>
    <scope>NUCLEOTIDE SEQUENCE</scope>
</reference>
<comment type="subcellular location">
    <subcellularLocation>
        <location evidence="1">Golgi apparatus membrane</location>
        <topology evidence="1">Single-pass type II membrane protein</topology>
    </subcellularLocation>
</comment>
<evidence type="ECO:0000313" key="11">
    <source>
        <dbReference type="EMBL" id="CAD6253644.1"/>
    </source>
</evidence>
<dbReference type="Proteomes" id="UP000604825">
    <property type="component" value="Unassembled WGS sequence"/>
</dbReference>
<dbReference type="PANTHER" id="PTHR31311:SF20">
    <property type="entry name" value="GLYCOSYLTRANSFERASE 6"/>
    <property type="match status" value="1"/>
</dbReference>
<keyword evidence="6 10" id="KW-1133">Transmembrane helix</keyword>
<comment type="caution">
    <text evidence="11">The sequence shown here is derived from an EMBL/GenBank/DDBJ whole genome shotgun (WGS) entry which is preliminary data.</text>
</comment>
<evidence type="ECO:0000256" key="8">
    <source>
        <dbReference type="ARBA" id="ARBA00023136"/>
    </source>
</evidence>
<evidence type="ECO:0000256" key="5">
    <source>
        <dbReference type="ARBA" id="ARBA00022968"/>
    </source>
</evidence>
<evidence type="ECO:0000256" key="10">
    <source>
        <dbReference type="SAM" id="Phobius"/>
    </source>
</evidence>
<protein>
    <submittedName>
        <fullName evidence="11">Uncharacterized protein</fullName>
    </submittedName>
</protein>
<organism evidence="11 12">
    <name type="scientific">Miscanthus lutarioriparius</name>
    <dbReference type="NCBI Taxonomy" id="422564"/>
    <lineage>
        <taxon>Eukaryota</taxon>
        <taxon>Viridiplantae</taxon>
        <taxon>Streptophyta</taxon>
        <taxon>Embryophyta</taxon>
        <taxon>Tracheophyta</taxon>
        <taxon>Spermatophyta</taxon>
        <taxon>Magnoliopsida</taxon>
        <taxon>Liliopsida</taxon>
        <taxon>Poales</taxon>
        <taxon>Poaceae</taxon>
        <taxon>PACMAD clade</taxon>
        <taxon>Panicoideae</taxon>
        <taxon>Andropogonodae</taxon>
        <taxon>Andropogoneae</taxon>
        <taxon>Saccharinae</taxon>
        <taxon>Miscanthus</taxon>
    </lineage>
</organism>
<evidence type="ECO:0000256" key="3">
    <source>
        <dbReference type="ARBA" id="ARBA00022679"/>
    </source>
</evidence>
<evidence type="ECO:0000313" key="12">
    <source>
        <dbReference type="Proteomes" id="UP000604825"/>
    </source>
</evidence>
<dbReference type="GO" id="GO:0005802">
    <property type="term" value="C:trans-Golgi network"/>
    <property type="evidence" value="ECO:0007669"/>
    <property type="project" value="TreeGrafter"/>
</dbReference>
<dbReference type="AlphaFoldDB" id="A0A811QC11"/>
<evidence type="ECO:0000256" key="1">
    <source>
        <dbReference type="ARBA" id="ARBA00004323"/>
    </source>
</evidence>
<keyword evidence="7" id="KW-0333">Golgi apparatus</keyword>
<feature type="transmembrane region" description="Helical" evidence="10">
    <location>
        <begin position="43"/>
        <end position="64"/>
    </location>
</feature>
<evidence type="ECO:0000256" key="7">
    <source>
        <dbReference type="ARBA" id="ARBA00023034"/>
    </source>
</evidence>
<accession>A0A811QC11</accession>
<evidence type="ECO:0000256" key="2">
    <source>
        <dbReference type="ARBA" id="ARBA00022676"/>
    </source>
</evidence>
<dbReference type="OrthoDB" id="407658at2759"/>
<dbReference type="InterPro" id="IPR008630">
    <property type="entry name" value="Glyco_trans_34"/>
</dbReference>
<evidence type="ECO:0000256" key="9">
    <source>
        <dbReference type="SAM" id="MobiDB-lite"/>
    </source>
</evidence>
<dbReference type="Pfam" id="PF05637">
    <property type="entry name" value="Glyco_transf_34"/>
    <property type="match status" value="2"/>
</dbReference>